<name>A0AA96KSL1_9CAUD</name>
<proteinExistence type="predicted"/>
<accession>A0AA96KSL1</accession>
<reference evidence="1" key="1">
    <citation type="submission" date="2023-08" db="EMBL/GenBank/DDBJ databases">
        <authorList>
            <person name="Nazir A."/>
        </authorList>
    </citation>
    <scope>NUCLEOTIDE SEQUENCE</scope>
</reference>
<evidence type="ECO:0000313" key="1">
    <source>
        <dbReference type="EMBL" id="WNO47527.1"/>
    </source>
</evidence>
<sequence>MTYYEKLYRVWGEYLRYPKCCVDDFIDRTLFKGELAPTYMKDSPFYQSGYIPCKCCHDKTKGMTDVEAFKWLGRNPFDGIVGPYYNFQGTLDKVNTERFQFIACKYDFDVVEYGLWLERQLEHLEGL</sequence>
<protein>
    <submittedName>
        <fullName evidence="1">Uncharacterized protein</fullName>
    </submittedName>
</protein>
<dbReference type="EMBL" id="OR481006">
    <property type="protein sequence ID" value="WNO47527.1"/>
    <property type="molecule type" value="Genomic_DNA"/>
</dbReference>
<organism evidence="1">
    <name type="scientific">Staphylococcus phage vB_VibM_10AMN12</name>
    <dbReference type="NCBI Taxonomy" id="3076785"/>
    <lineage>
        <taxon>Viruses</taxon>
        <taxon>Duplodnaviria</taxon>
        <taxon>Heunggongvirae</taxon>
        <taxon>Uroviricota</taxon>
        <taxon>Caudoviricetes</taxon>
    </lineage>
</organism>